<evidence type="ECO:0000313" key="1">
    <source>
        <dbReference type="EMBL" id="KAH9296490.1"/>
    </source>
</evidence>
<name>A0AA38C9N2_TAXCH</name>
<protein>
    <submittedName>
        <fullName evidence="1">Uncharacterized protein</fullName>
    </submittedName>
</protein>
<keyword evidence="2" id="KW-1185">Reference proteome</keyword>
<reference evidence="1 2" key="1">
    <citation type="journal article" date="2021" name="Nat. Plants">
        <title>The Taxus genome provides insights into paclitaxel biosynthesis.</title>
        <authorList>
            <person name="Xiong X."/>
            <person name="Gou J."/>
            <person name="Liao Q."/>
            <person name="Li Y."/>
            <person name="Zhou Q."/>
            <person name="Bi G."/>
            <person name="Li C."/>
            <person name="Du R."/>
            <person name="Wang X."/>
            <person name="Sun T."/>
            <person name="Guo L."/>
            <person name="Liang H."/>
            <person name="Lu P."/>
            <person name="Wu Y."/>
            <person name="Zhang Z."/>
            <person name="Ro D.K."/>
            <person name="Shang Y."/>
            <person name="Huang S."/>
            <person name="Yan J."/>
        </authorList>
    </citation>
    <scope>NUCLEOTIDE SEQUENCE [LARGE SCALE GENOMIC DNA]</scope>
    <source>
        <strain evidence="1">Ta-2019</strain>
    </source>
</reference>
<sequence length="54" mass="6200">AHFEEEETDEDNLGCTWLEKEKGKLVYLIEDEVENLDVDNTIGTCKVLDNANEK</sequence>
<dbReference type="Proteomes" id="UP000824469">
    <property type="component" value="Unassembled WGS sequence"/>
</dbReference>
<proteinExistence type="predicted"/>
<comment type="caution">
    <text evidence="1">The sequence shown here is derived from an EMBL/GenBank/DDBJ whole genome shotgun (WGS) entry which is preliminary data.</text>
</comment>
<accession>A0AA38C9N2</accession>
<feature type="non-terminal residue" evidence="1">
    <location>
        <position position="54"/>
    </location>
</feature>
<evidence type="ECO:0000313" key="2">
    <source>
        <dbReference type="Proteomes" id="UP000824469"/>
    </source>
</evidence>
<feature type="non-terminal residue" evidence="1">
    <location>
        <position position="1"/>
    </location>
</feature>
<organism evidence="1 2">
    <name type="scientific">Taxus chinensis</name>
    <name type="common">Chinese yew</name>
    <name type="synonym">Taxus wallichiana var. chinensis</name>
    <dbReference type="NCBI Taxonomy" id="29808"/>
    <lineage>
        <taxon>Eukaryota</taxon>
        <taxon>Viridiplantae</taxon>
        <taxon>Streptophyta</taxon>
        <taxon>Embryophyta</taxon>
        <taxon>Tracheophyta</taxon>
        <taxon>Spermatophyta</taxon>
        <taxon>Pinopsida</taxon>
        <taxon>Pinidae</taxon>
        <taxon>Conifers II</taxon>
        <taxon>Cupressales</taxon>
        <taxon>Taxaceae</taxon>
        <taxon>Taxus</taxon>
    </lineage>
</organism>
<gene>
    <name evidence="1" type="ORF">KI387_040078</name>
</gene>
<dbReference type="EMBL" id="JAHRHJ020000011">
    <property type="protein sequence ID" value="KAH9296490.1"/>
    <property type="molecule type" value="Genomic_DNA"/>
</dbReference>
<dbReference type="AlphaFoldDB" id="A0AA38C9N2"/>